<evidence type="ECO:0000256" key="1">
    <source>
        <dbReference type="SAM" id="MobiDB-lite"/>
    </source>
</evidence>
<evidence type="ECO:0000313" key="4">
    <source>
        <dbReference type="Proteomes" id="UP001528850"/>
    </source>
</evidence>
<dbReference type="Pfam" id="PF13676">
    <property type="entry name" value="TIR_2"/>
    <property type="match status" value="1"/>
</dbReference>
<keyword evidence="3" id="KW-0675">Receptor</keyword>
<dbReference type="Proteomes" id="UP001528850">
    <property type="component" value="Unassembled WGS sequence"/>
</dbReference>
<feature type="domain" description="TIR" evidence="2">
    <location>
        <begin position="1"/>
        <end position="142"/>
    </location>
</feature>
<protein>
    <submittedName>
        <fullName evidence="3">Toll/interleukin-1 receptor domain-containing protein</fullName>
    </submittedName>
</protein>
<dbReference type="SMART" id="SM00255">
    <property type="entry name" value="TIR"/>
    <property type="match status" value="1"/>
</dbReference>
<dbReference type="SUPFAM" id="SSF52200">
    <property type="entry name" value="Toll/Interleukin receptor TIR domain"/>
    <property type="match status" value="1"/>
</dbReference>
<proteinExistence type="predicted"/>
<accession>A0ABT6B961</accession>
<sequence>MASVFFSYSHADEQLRNELEVHLAMLKREGIIDTWHDRRIEAGENLDRSIDERINRDDIILLLVSSSFLDSAYCFDVELERAMARHEAGDAVVIPVILRPCDWTHAPFGKLLALPTDGRPVTRWPDRDEAYLDIVRGIRRVAERIGGGKVPPAPSPTVPATHAPVPSQTTGRPGPRYAGEGPRSSNLRLAKTFTQREKDQFMEEAFRYIALYFENSLAELGRRNAGFEGTFRSIDNSRFTASIYRNGDAVARCTVYEGGPFGGGIYYAQGENRGNNSYNESLSVGADDQMLFLRSLGMSHVGQGQAQKLTLEGGAELFWSLLIAPLQGRQ</sequence>
<dbReference type="Gene3D" id="3.40.50.10140">
    <property type="entry name" value="Toll/interleukin-1 receptor homology (TIR) domain"/>
    <property type="match status" value="1"/>
</dbReference>
<evidence type="ECO:0000313" key="3">
    <source>
        <dbReference type="EMBL" id="MDF4024652.1"/>
    </source>
</evidence>
<feature type="compositionally biased region" description="Low complexity" evidence="1">
    <location>
        <begin position="158"/>
        <end position="167"/>
    </location>
</feature>
<evidence type="ECO:0000259" key="2">
    <source>
        <dbReference type="PROSITE" id="PS50104"/>
    </source>
</evidence>
<dbReference type="InterPro" id="IPR035897">
    <property type="entry name" value="Toll_tir_struct_dom_sf"/>
</dbReference>
<comment type="caution">
    <text evidence="3">The sequence shown here is derived from an EMBL/GenBank/DDBJ whole genome shotgun (WGS) entry which is preliminary data.</text>
</comment>
<dbReference type="EMBL" id="JARJJS010000001">
    <property type="protein sequence ID" value="MDF4024652.1"/>
    <property type="molecule type" value="Genomic_DNA"/>
</dbReference>
<gene>
    <name evidence="3" type="ORF">P3W24_06735</name>
</gene>
<organism evidence="3 4">
    <name type="scientific">Luteibacter sahnii</name>
    <dbReference type="NCBI Taxonomy" id="3021977"/>
    <lineage>
        <taxon>Bacteria</taxon>
        <taxon>Pseudomonadati</taxon>
        <taxon>Pseudomonadota</taxon>
        <taxon>Gammaproteobacteria</taxon>
        <taxon>Lysobacterales</taxon>
        <taxon>Rhodanobacteraceae</taxon>
        <taxon>Luteibacter</taxon>
    </lineage>
</organism>
<keyword evidence="4" id="KW-1185">Reference proteome</keyword>
<dbReference type="PROSITE" id="PS50104">
    <property type="entry name" value="TIR"/>
    <property type="match status" value="1"/>
</dbReference>
<feature type="region of interest" description="Disordered" evidence="1">
    <location>
        <begin position="145"/>
        <end position="184"/>
    </location>
</feature>
<dbReference type="InterPro" id="IPR000157">
    <property type="entry name" value="TIR_dom"/>
</dbReference>
<reference evidence="3 4" key="1">
    <citation type="journal article" date="2024" name="Curr. Microbiol.">
        <title>Luteibacter sahnii sp. nov., A Novel Yellow-Colored Xanthomonadin Pigment Producing Probiotic Bacterium from Healthy Rice Seed Microbiome.</title>
        <authorList>
            <person name="Jaiswal G."/>
            <person name="Rana R."/>
            <person name="Nayak P.K."/>
            <person name="Chouhan R."/>
            <person name="Gandhi S.G."/>
            <person name="Patel H.K."/>
            <person name="Patil P.B."/>
        </authorList>
    </citation>
    <scope>NUCLEOTIDE SEQUENCE [LARGE SCALE GENOMIC DNA]</scope>
    <source>
        <strain evidence="3 4">PPL201</strain>
    </source>
</reference>
<name>A0ABT6B961_9GAMM</name>